<dbReference type="SUPFAM" id="SSF52540">
    <property type="entry name" value="P-loop containing nucleoside triphosphate hydrolases"/>
    <property type="match status" value="1"/>
</dbReference>
<feature type="compositionally biased region" description="Basic and acidic residues" evidence="3">
    <location>
        <begin position="1"/>
        <end position="17"/>
    </location>
</feature>
<dbReference type="PANTHER" id="PTHR32046">
    <property type="entry name" value="G DOMAIN-CONTAINING PROTEIN"/>
    <property type="match status" value="1"/>
</dbReference>
<feature type="region of interest" description="Disordered" evidence="3">
    <location>
        <begin position="689"/>
        <end position="708"/>
    </location>
</feature>
<feature type="compositionally biased region" description="Basic residues" evidence="3">
    <location>
        <begin position="534"/>
        <end position="546"/>
    </location>
</feature>
<protein>
    <recommendedName>
        <fullName evidence="4">AIG1-type G domain-containing protein</fullName>
    </recommendedName>
</protein>
<feature type="region of interest" description="Disordered" evidence="3">
    <location>
        <begin position="1"/>
        <end position="55"/>
    </location>
</feature>
<evidence type="ECO:0000313" key="5">
    <source>
        <dbReference type="EMBL" id="CAK0910365.1"/>
    </source>
</evidence>
<dbReference type="Gene3D" id="3.40.50.300">
    <property type="entry name" value="P-loop containing nucleotide triphosphate hydrolases"/>
    <property type="match status" value="1"/>
</dbReference>
<evidence type="ECO:0000256" key="2">
    <source>
        <dbReference type="SAM" id="Coils"/>
    </source>
</evidence>
<feature type="compositionally biased region" description="Basic and acidic residues" evidence="3">
    <location>
        <begin position="719"/>
        <end position="735"/>
    </location>
</feature>
<evidence type="ECO:0000256" key="1">
    <source>
        <dbReference type="ARBA" id="ARBA00022741"/>
    </source>
</evidence>
<dbReference type="EMBL" id="CAUYUJ010022384">
    <property type="protein sequence ID" value="CAK0910365.1"/>
    <property type="molecule type" value="Genomic_DNA"/>
</dbReference>
<evidence type="ECO:0000256" key="3">
    <source>
        <dbReference type="SAM" id="MobiDB-lite"/>
    </source>
</evidence>
<feature type="region of interest" description="Disordered" evidence="3">
    <location>
        <begin position="614"/>
        <end position="643"/>
    </location>
</feature>
<keyword evidence="2" id="KW-0175">Coiled coil</keyword>
<feature type="region of interest" description="Disordered" evidence="3">
    <location>
        <begin position="719"/>
        <end position="774"/>
    </location>
</feature>
<feature type="compositionally biased region" description="Low complexity" evidence="3">
    <location>
        <begin position="614"/>
        <end position="625"/>
    </location>
</feature>
<keyword evidence="6" id="KW-1185">Reference proteome</keyword>
<feature type="compositionally biased region" description="Low complexity" evidence="3">
    <location>
        <begin position="519"/>
        <end position="531"/>
    </location>
</feature>
<dbReference type="Pfam" id="PF04548">
    <property type="entry name" value="AIG1"/>
    <property type="match status" value="1"/>
</dbReference>
<accession>A0ABN9YGA0</accession>
<name>A0ABN9YGA0_9DINO</name>
<feature type="domain" description="AIG1-type G" evidence="4">
    <location>
        <begin position="70"/>
        <end position="202"/>
    </location>
</feature>
<reference evidence="5" key="1">
    <citation type="submission" date="2023-10" db="EMBL/GenBank/DDBJ databases">
        <authorList>
            <person name="Chen Y."/>
            <person name="Shah S."/>
            <person name="Dougan E. K."/>
            <person name="Thang M."/>
            <person name="Chan C."/>
        </authorList>
    </citation>
    <scope>NUCLEOTIDE SEQUENCE [LARGE SCALE GENOMIC DNA]</scope>
</reference>
<keyword evidence="1" id="KW-0547">Nucleotide-binding</keyword>
<sequence>EAEERRALEEEGERRLAELQQGAAEPQAERGEDSPARSPYAHLPEEREARRARRTTALRPLLTPLIDYVMLLVGQTGCGKTSLVDLLAGPETKEATPDDAMSSKTSDARAYRLKLGHVGLTVIDTPGFGDTRGRATDETHVKKILACLENVGAINCVVLTINGREARISATLRYALTMLTSVLPKGVLSSNVAVVFTNTENERQLNFSRGELAKFGIPSPASVCLNNPLCELQRALLAPGDVSGDLVRESFVLVERTLETVAALMEQIRNFEPVPTLEFKQIHEKRLEIEGILGDLHARYAEEEKRLSDIGSIKADILSTGEVSPVTRTAIEWRLHKQGGPCYVCLHPDCHSNCHEATLSFLSSVYCWANRDGVCSTCGHRFGSHQVSSSRWRGDAKTEIVNLGDIQRARSEKEKRETAVRALEEQIRGGQEAKARLSAKLFDTLDEYAELGLPDAYKRVLQTQEACLSQELEARPDDTTLEDMLRRVRRYLAELESSPWREPVKGGQATPCGPGGGVPPASGLLAVAGAVAERRRRPRRQRRGCRRAAAAPRPGPRDGRQDPGAAAPDPAPEARQRMQRPRRQLPLAGQDQARQGLAPGAPAALAAVRGHLPGHAAAAPRPRLAVPSRGSSDPPLGHGRRRDERGLPLARHEERAAAHDPGVGPGRARLQPGWAPRRRPLLRLRELQGGAVRPARGRRPAPPPVRPRAPRAVLLRAGQHERRAPAAAGPRERRAPVRLRHRQRGRRQRREAGAQGVCGLRPSAGVPGVRGGDRVLTMPRLSKKEKRHRHNLLALGAEFLNPRWGTPCVASGAAPGALRAPGRGVQRGSTKSARSAKSLCLCVFSHPSSAPSNGHVEAWLALDAAKGAHVVNAPRGAVTELPAGGPCVGAL</sequence>
<feature type="non-terminal residue" evidence="5">
    <location>
        <position position="1"/>
    </location>
</feature>
<gene>
    <name evidence="5" type="ORF">PCOR1329_LOCUS84566</name>
</gene>
<feature type="coiled-coil region" evidence="2">
    <location>
        <begin position="406"/>
        <end position="440"/>
    </location>
</feature>
<feature type="compositionally biased region" description="Basic residues" evidence="3">
    <location>
        <begin position="736"/>
        <end position="749"/>
    </location>
</feature>
<feature type="region of interest" description="Disordered" evidence="3">
    <location>
        <begin position="654"/>
        <end position="673"/>
    </location>
</feature>
<organism evidence="5 6">
    <name type="scientific">Prorocentrum cordatum</name>
    <dbReference type="NCBI Taxonomy" id="2364126"/>
    <lineage>
        <taxon>Eukaryota</taxon>
        <taxon>Sar</taxon>
        <taxon>Alveolata</taxon>
        <taxon>Dinophyceae</taxon>
        <taxon>Prorocentrales</taxon>
        <taxon>Prorocentraceae</taxon>
        <taxon>Prorocentrum</taxon>
    </lineage>
</organism>
<dbReference type="InterPro" id="IPR006703">
    <property type="entry name" value="G_AIG1"/>
</dbReference>
<dbReference type="InterPro" id="IPR027417">
    <property type="entry name" value="P-loop_NTPase"/>
</dbReference>
<proteinExistence type="predicted"/>
<feature type="region of interest" description="Disordered" evidence="3">
    <location>
        <begin position="501"/>
        <end position="600"/>
    </location>
</feature>
<comment type="caution">
    <text evidence="5">The sequence shown here is derived from an EMBL/GenBank/DDBJ whole genome shotgun (WGS) entry which is preliminary data.</text>
</comment>
<evidence type="ECO:0000313" key="6">
    <source>
        <dbReference type="Proteomes" id="UP001189429"/>
    </source>
</evidence>
<dbReference type="PANTHER" id="PTHR32046:SF12">
    <property type="entry name" value="AIG1-TYPE G DOMAIN-CONTAINING PROTEIN"/>
    <property type="match status" value="1"/>
</dbReference>
<dbReference type="Proteomes" id="UP001189429">
    <property type="component" value="Unassembled WGS sequence"/>
</dbReference>
<evidence type="ECO:0000259" key="4">
    <source>
        <dbReference type="Pfam" id="PF04548"/>
    </source>
</evidence>